<proteinExistence type="predicted"/>
<keyword evidence="9" id="KW-1185">Reference proteome</keyword>
<evidence type="ECO:0000256" key="6">
    <source>
        <dbReference type="SAM" id="Coils"/>
    </source>
</evidence>
<dbReference type="PANTHER" id="PTHR43065:SF42">
    <property type="entry name" value="TWO-COMPONENT SENSOR PPRA"/>
    <property type="match status" value="1"/>
</dbReference>
<dbReference type="Gene3D" id="1.10.287.130">
    <property type="match status" value="1"/>
</dbReference>
<protein>
    <recommendedName>
        <fullName evidence="2">histidine kinase</fullName>
        <ecNumber evidence="2">2.7.13.3</ecNumber>
    </recommendedName>
</protein>
<dbReference type="SUPFAM" id="SSF55874">
    <property type="entry name" value="ATPase domain of HSP90 chaperone/DNA topoisomerase II/histidine kinase"/>
    <property type="match status" value="1"/>
</dbReference>
<dbReference type="SMART" id="SM00388">
    <property type="entry name" value="HisKA"/>
    <property type="match status" value="1"/>
</dbReference>
<dbReference type="PANTHER" id="PTHR43065">
    <property type="entry name" value="SENSOR HISTIDINE KINASE"/>
    <property type="match status" value="1"/>
</dbReference>
<dbReference type="PROSITE" id="PS50109">
    <property type="entry name" value="HIS_KIN"/>
    <property type="match status" value="1"/>
</dbReference>
<dbReference type="SUPFAM" id="SSF47384">
    <property type="entry name" value="Homodimeric domain of signal transducing histidine kinase"/>
    <property type="match status" value="1"/>
</dbReference>
<dbReference type="InterPro" id="IPR004358">
    <property type="entry name" value="Sig_transdc_His_kin-like_C"/>
</dbReference>
<evidence type="ECO:0000256" key="4">
    <source>
        <dbReference type="ARBA" id="ARBA00022777"/>
    </source>
</evidence>
<dbReference type="Gene3D" id="3.30.450.40">
    <property type="match status" value="1"/>
</dbReference>
<dbReference type="SMART" id="SM00065">
    <property type="entry name" value="GAF"/>
    <property type="match status" value="1"/>
</dbReference>
<keyword evidence="4 8" id="KW-0808">Transferase</keyword>
<evidence type="ECO:0000256" key="5">
    <source>
        <dbReference type="ARBA" id="ARBA00023012"/>
    </source>
</evidence>
<dbReference type="Proteomes" id="UP000003781">
    <property type="component" value="Unassembled WGS sequence"/>
</dbReference>
<dbReference type="Pfam" id="PF01590">
    <property type="entry name" value="GAF"/>
    <property type="match status" value="1"/>
</dbReference>
<dbReference type="eggNOG" id="COG4191">
    <property type="taxonomic scope" value="Bacteria"/>
</dbReference>
<evidence type="ECO:0000256" key="1">
    <source>
        <dbReference type="ARBA" id="ARBA00000085"/>
    </source>
</evidence>
<evidence type="ECO:0000313" key="9">
    <source>
        <dbReference type="Proteomes" id="UP000003781"/>
    </source>
</evidence>
<reference evidence="8 9" key="1">
    <citation type="submission" date="2007-03" db="EMBL/GenBank/DDBJ databases">
        <authorList>
            <person name="Stal L."/>
            <person name="Ferriera S."/>
            <person name="Johnson J."/>
            <person name="Kravitz S."/>
            <person name="Beeson K."/>
            <person name="Sutton G."/>
            <person name="Rogers Y.-H."/>
            <person name="Friedman R."/>
            <person name="Frazier M."/>
            <person name="Venter J.C."/>
        </authorList>
    </citation>
    <scope>NUCLEOTIDE SEQUENCE [LARGE SCALE GENOMIC DNA]</scope>
    <source>
        <strain evidence="8 9">CCY0110</strain>
    </source>
</reference>
<dbReference type="SUPFAM" id="SSF55781">
    <property type="entry name" value="GAF domain-like"/>
    <property type="match status" value="1"/>
</dbReference>
<dbReference type="CDD" id="cd00082">
    <property type="entry name" value="HisKA"/>
    <property type="match status" value="1"/>
</dbReference>
<dbReference type="InterPro" id="IPR003018">
    <property type="entry name" value="GAF"/>
</dbReference>
<dbReference type="InterPro" id="IPR003661">
    <property type="entry name" value="HisK_dim/P_dom"/>
</dbReference>
<keyword evidence="4 8" id="KW-0418">Kinase</keyword>
<dbReference type="SMART" id="SM00387">
    <property type="entry name" value="HATPase_c"/>
    <property type="match status" value="1"/>
</dbReference>
<sequence>MPNKLTTKITEKRLTEELDFNSILKASQVISGEIILKNLLEKLMRTIIENAGAQRGFLLLENNSNWLIEAEGNIEDENLTILQSIPINHSDQISHNIKLSIPIINYVAHTQESIVLNDASQEGKFTQTTYIVKNKPKSILCTPIINQGKLNGIIYLENNLTTDAFTPQRVEIVKILSSSAAVSIENSRLYEQLEDYSKTLEKKVQLRTQELQDKNQQLNVTLAKLKATQNQIIAQEKLASLGALTAGIAHEIKNPLNFVNNFAEICIELTDELYEEVDNQKDKLDQETIEYIEEILKDIKQNSQKIHEHGQRADKIVHGMLMHSKGKPGQRKRTNINNLLAESVNLAYHGMRVQDPSFKIKIETNYDSNIPETNIVPQDISRVFLNAINNACYAVNEKSKSYPENFTPTLTVTTANKNEEIEIVIHDNGKGIPHTVIDKVFNPFFTTKPTGQGTGLGLSISHDIIVQGHQGQIFIDSKENEYTELKIILPIVNIISKTTSNNN</sequence>
<dbReference type="AlphaFoldDB" id="A3IV21"/>
<dbReference type="InterPro" id="IPR005467">
    <property type="entry name" value="His_kinase_dom"/>
</dbReference>
<dbReference type="Gene3D" id="3.30.565.10">
    <property type="entry name" value="Histidine kinase-like ATPase, C-terminal domain"/>
    <property type="match status" value="1"/>
</dbReference>
<dbReference type="InterPro" id="IPR036890">
    <property type="entry name" value="HATPase_C_sf"/>
</dbReference>
<dbReference type="EC" id="2.7.13.3" evidence="2"/>
<organism evidence="8 9">
    <name type="scientific">Crocosphaera chwakensis CCY0110</name>
    <dbReference type="NCBI Taxonomy" id="391612"/>
    <lineage>
        <taxon>Bacteria</taxon>
        <taxon>Bacillati</taxon>
        <taxon>Cyanobacteriota</taxon>
        <taxon>Cyanophyceae</taxon>
        <taxon>Oscillatoriophycideae</taxon>
        <taxon>Chroococcales</taxon>
        <taxon>Aphanothecaceae</taxon>
        <taxon>Crocosphaera</taxon>
        <taxon>Crocosphaera chwakensis</taxon>
    </lineage>
</organism>
<evidence type="ECO:0000259" key="7">
    <source>
        <dbReference type="PROSITE" id="PS50109"/>
    </source>
</evidence>
<dbReference type="EMBL" id="AAXW01000039">
    <property type="protein sequence ID" value="EAZ89675.1"/>
    <property type="molecule type" value="Genomic_DNA"/>
</dbReference>
<accession>A3IV21</accession>
<dbReference type="Pfam" id="PF02518">
    <property type="entry name" value="HATPase_c"/>
    <property type="match status" value="1"/>
</dbReference>
<dbReference type="GO" id="GO:0000155">
    <property type="term" value="F:phosphorelay sensor kinase activity"/>
    <property type="evidence" value="ECO:0007669"/>
    <property type="project" value="InterPro"/>
</dbReference>
<dbReference type="PRINTS" id="PR00344">
    <property type="entry name" value="BCTRLSENSOR"/>
</dbReference>
<comment type="catalytic activity">
    <reaction evidence="1">
        <text>ATP + protein L-histidine = ADP + protein N-phospho-L-histidine.</text>
        <dbReference type="EC" id="2.7.13.3"/>
    </reaction>
</comment>
<keyword evidence="5" id="KW-0902">Two-component regulatory system</keyword>
<evidence type="ECO:0000313" key="8">
    <source>
        <dbReference type="EMBL" id="EAZ89675.1"/>
    </source>
</evidence>
<dbReference type="InterPro" id="IPR003594">
    <property type="entry name" value="HATPase_dom"/>
</dbReference>
<dbReference type="RefSeq" id="WP_008277227.1">
    <property type="nucleotide sequence ID" value="NZ_AAXW01000039.1"/>
</dbReference>
<evidence type="ECO:0000256" key="3">
    <source>
        <dbReference type="ARBA" id="ARBA00022553"/>
    </source>
</evidence>
<feature type="coiled-coil region" evidence="6">
    <location>
        <begin position="267"/>
        <end position="294"/>
    </location>
</feature>
<dbReference type="InterPro" id="IPR036097">
    <property type="entry name" value="HisK_dim/P_sf"/>
</dbReference>
<gene>
    <name evidence="8" type="ORF">CY0110_11192</name>
</gene>
<evidence type="ECO:0000256" key="2">
    <source>
        <dbReference type="ARBA" id="ARBA00012438"/>
    </source>
</evidence>
<keyword evidence="6" id="KW-0175">Coiled coil</keyword>
<comment type="caution">
    <text evidence="8">The sequence shown here is derived from an EMBL/GenBank/DDBJ whole genome shotgun (WGS) entry which is preliminary data.</text>
</comment>
<dbReference type="Pfam" id="PF00512">
    <property type="entry name" value="HisKA"/>
    <property type="match status" value="1"/>
</dbReference>
<keyword evidence="3" id="KW-0597">Phosphoprotein</keyword>
<name>A3IV21_9CHRO</name>
<dbReference type="InterPro" id="IPR029016">
    <property type="entry name" value="GAF-like_dom_sf"/>
</dbReference>
<feature type="domain" description="Histidine kinase" evidence="7">
    <location>
        <begin position="247"/>
        <end position="493"/>
    </location>
</feature>